<evidence type="ECO:0000259" key="6">
    <source>
        <dbReference type="PROSITE" id="PS50222"/>
    </source>
</evidence>
<keyword evidence="2 5" id="KW-0479">Metal-binding</keyword>
<dbReference type="InterPro" id="IPR001751">
    <property type="entry name" value="S100/CaBP7/8-like_CS"/>
</dbReference>
<evidence type="ECO:0000256" key="4">
    <source>
        <dbReference type="ARBA" id="ARBA00022837"/>
    </source>
</evidence>
<dbReference type="PANTHER" id="PTHR11639:SF134">
    <property type="entry name" value="PROTEIN S100-A1-RELATED"/>
    <property type="match status" value="1"/>
</dbReference>
<dbReference type="InterPro" id="IPR011992">
    <property type="entry name" value="EF-hand-dom_pair"/>
</dbReference>
<dbReference type="SMART" id="SM01394">
    <property type="entry name" value="S_100"/>
    <property type="match status" value="1"/>
</dbReference>
<keyword evidence="8" id="KW-1185">Reference proteome</keyword>
<evidence type="ECO:0000313" key="7">
    <source>
        <dbReference type="EMBL" id="CAJ1086611.1"/>
    </source>
</evidence>
<dbReference type="GO" id="GO:0005509">
    <property type="term" value="F:calcium ion binding"/>
    <property type="evidence" value="ECO:0007669"/>
    <property type="project" value="InterPro"/>
</dbReference>
<dbReference type="PROSITE" id="PS50222">
    <property type="entry name" value="EF_HAND_2"/>
    <property type="match status" value="1"/>
</dbReference>
<dbReference type="InterPro" id="IPR018247">
    <property type="entry name" value="EF_Hand_1_Ca_BS"/>
</dbReference>
<reference evidence="7" key="1">
    <citation type="submission" date="2023-08" db="EMBL/GenBank/DDBJ databases">
        <authorList>
            <person name="Alioto T."/>
            <person name="Alioto T."/>
            <person name="Gomez Garrido J."/>
        </authorList>
    </citation>
    <scope>NUCLEOTIDE SEQUENCE</scope>
</reference>
<dbReference type="PROSITE" id="PS00018">
    <property type="entry name" value="EF_HAND_1"/>
    <property type="match status" value="1"/>
</dbReference>
<protein>
    <recommendedName>
        <fullName evidence="5">Protein S100</fullName>
    </recommendedName>
    <alternativeName>
        <fullName evidence="5">S100 calcium-binding protein</fullName>
    </alternativeName>
</protein>
<evidence type="ECO:0000256" key="3">
    <source>
        <dbReference type="ARBA" id="ARBA00022737"/>
    </source>
</evidence>
<comment type="similarity">
    <text evidence="1 5">Belongs to the S-100 family.</text>
</comment>
<dbReference type="PANTHER" id="PTHR11639">
    <property type="entry name" value="S100 CALCIUM-BINDING PROTEIN"/>
    <property type="match status" value="1"/>
</dbReference>
<dbReference type="AlphaFoldDB" id="A0AAV1HNK0"/>
<organism evidence="7 8">
    <name type="scientific">Xyrichtys novacula</name>
    <name type="common">Pearly razorfish</name>
    <name type="synonym">Hemipteronotus novacula</name>
    <dbReference type="NCBI Taxonomy" id="13765"/>
    <lineage>
        <taxon>Eukaryota</taxon>
        <taxon>Metazoa</taxon>
        <taxon>Chordata</taxon>
        <taxon>Craniata</taxon>
        <taxon>Vertebrata</taxon>
        <taxon>Euteleostomi</taxon>
        <taxon>Actinopterygii</taxon>
        <taxon>Neopterygii</taxon>
        <taxon>Teleostei</taxon>
        <taxon>Neoteleostei</taxon>
        <taxon>Acanthomorphata</taxon>
        <taxon>Eupercaria</taxon>
        <taxon>Labriformes</taxon>
        <taxon>Labridae</taxon>
        <taxon>Xyrichtys</taxon>
    </lineage>
</organism>
<dbReference type="Proteomes" id="UP001178508">
    <property type="component" value="Chromosome 23"/>
</dbReference>
<accession>A0AAV1HNK0</accession>
<proteinExistence type="inferred from homology"/>
<feature type="domain" description="EF-hand" evidence="6">
    <location>
        <begin position="47"/>
        <end position="82"/>
    </location>
</feature>
<dbReference type="SMART" id="SM00054">
    <property type="entry name" value="EFh"/>
    <property type="match status" value="1"/>
</dbReference>
<dbReference type="InterPro" id="IPR034325">
    <property type="entry name" value="S-100_dom"/>
</dbReference>
<dbReference type="CDD" id="cd00213">
    <property type="entry name" value="S-100"/>
    <property type="match status" value="1"/>
</dbReference>
<gene>
    <name evidence="7" type="ORF">XNOV1_A014343</name>
</gene>
<evidence type="ECO:0000256" key="1">
    <source>
        <dbReference type="ARBA" id="ARBA00007323"/>
    </source>
</evidence>
<dbReference type="GO" id="GO:0046914">
    <property type="term" value="F:transition metal ion binding"/>
    <property type="evidence" value="ECO:0007669"/>
    <property type="project" value="InterPro"/>
</dbReference>
<sequence>MMEMVVAFETHAQTDGDPETLSKMELKELIQAEMPGFLEECPGSTQDIQGKVDTLMNKLDQDGDGKMDFMEFIDFLAGLTLAIYSHVGPCRKIK</sequence>
<dbReference type="EMBL" id="OY660886">
    <property type="protein sequence ID" value="CAJ1086611.1"/>
    <property type="molecule type" value="Genomic_DNA"/>
</dbReference>
<keyword evidence="4 5" id="KW-0106">Calcium</keyword>
<dbReference type="Gene3D" id="1.10.238.10">
    <property type="entry name" value="EF-hand"/>
    <property type="match status" value="1"/>
</dbReference>
<name>A0AAV1HNK0_XYRNO</name>
<keyword evidence="3" id="KW-0677">Repeat</keyword>
<evidence type="ECO:0000256" key="5">
    <source>
        <dbReference type="RuleBase" id="RU361184"/>
    </source>
</evidence>
<dbReference type="Pfam" id="PF01023">
    <property type="entry name" value="S_100"/>
    <property type="match status" value="1"/>
</dbReference>
<evidence type="ECO:0000256" key="2">
    <source>
        <dbReference type="ARBA" id="ARBA00022723"/>
    </source>
</evidence>
<dbReference type="PROSITE" id="PS00303">
    <property type="entry name" value="S100_CABP"/>
    <property type="match status" value="1"/>
</dbReference>
<dbReference type="SUPFAM" id="SSF47473">
    <property type="entry name" value="EF-hand"/>
    <property type="match status" value="1"/>
</dbReference>
<dbReference type="InterPro" id="IPR002048">
    <property type="entry name" value="EF_hand_dom"/>
</dbReference>
<dbReference type="InterPro" id="IPR013787">
    <property type="entry name" value="S100_Ca-bd_sub"/>
</dbReference>
<evidence type="ECO:0000313" key="8">
    <source>
        <dbReference type="Proteomes" id="UP001178508"/>
    </source>
</evidence>